<dbReference type="PANTHER" id="PTHR31435:SF10">
    <property type="entry name" value="BSR4717 PROTEIN"/>
    <property type="match status" value="1"/>
</dbReference>
<gene>
    <name evidence="3" type="ORF">NCTC7807_01927</name>
</gene>
<accession>A0A380N9P2</accession>
<reference evidence="3 4" key="1">
    <citation type="submission" date="2018-06" db="EMBL/GenBank/DDBJ databases">
        <authorList>
            <consortium name="Pathogen Informatics"/>
            <person name="Doyle S."/>
        </authorList>
    </citation>
    <scope>NUCLEOTIDE SEQUENCE [LARGE SCALE GENOMIC DNA]</scope>
    <source>
        <strain evidence="3 4">NCTC7807</strain>
    </source>
</reference>
<dbReference type="InterPro" id="IPR016181">
    <property type="entry name" value="Acyl_CoA_acyltransferase"/>
</dbReference>
<evidence type="ECO:0000313" key="4">
    <source>
        <dbReference type="Proteomes" id="UP000254150"/>
    </source>
</evidence>
<dbReference type="AlphaFoldDB" id="A0A380N9P2"/>
<dbReference type="InterPro" id="IPR045057">
    <property type="entry name" value="Gcn5-rel_NAT"/>
</dbReference>
<feature type="domain" description="N-acetyltransferase" evidence="1">
    <location>
        <begin position="1"/>
        <end position="121"/>
    </location>
</feature>
<proteinExistence type="predicted"/>
<evidence type="ECO:0000259" key="2">
    <source>
        <dbReference type="PROSITE" id="PS51729"/>
    </source>
</evidence>
<dbReference type="PROSITE" id="PS51186">
    <property type="entry name" value="GNAT"/>
    <property type="match status" value="1"/>
</dbReference>
<dbReference type="PANTHER" id="PTHR31435">
    <property type="entry name" value="PROTEIN NATD1"/>
    <property type="match status" value="1"/>
</dbReference>
<dbReference type="GO" id="GO:0016747">
    <property type="term" value="F:acyltransferase activity, transferring groups other than amino-acyl groups"/>
    <property type="evidence" value="ECO:0007669"/>
    <property type="project" value="InterPro"/>
</dbReference>
<dbReference type="Gene3D" id="3.40.630.30">
    <property type="match status" value="1"/>
</dbReference>
<sequence>MSETPGERPVPELIDDRPAGMLRAVAGDEVIGHIQYLVLETPEAALAPVHTIVDPGHEGQGVGSALAAEFYAMADREGVAVAPLCPYVARWAERHPDQAAPASEELLAAARAKVAEDPALW</sequence>
<dbReference type="PROSITE" id="PS51729">
    <property type="entry name" value="GNAT_YJDJ"/>
    <property type="match status" value="1"/>
</dbReference>
<evidence type="ECO:0000313" key="3">
    <source>
        <dbReference type="EMBL" id="SUP35178.1"/>
    </source>
</evidence>
<organism evidence="3 4">
    <name type="scientific">Streptomyces griseus</name>
    <dbReference type="NCBI Taxonomy" id="1911"/>
    <lineage>
        <taxon>Bacteria</taxon>
        <taxon>Bacillati</taxon>
        <taxon>Actinomycetota</taxon>
        <taxon>Actinomycetes</taxon>
        <taxon>Kitasatosporales</taxon>
        <taxon>Streptomycetaceae</taxon>
        <taxon>Streptomyces</taxon>
    </lineage>
</organism>
<evidence type="ECO:0000259" key="1">
    <source>
        <dbReference type="PROSITE" id="PS51186"/>
    </source>
</evidence>
<dbReference type="InterPro" id="IPR031165">
    <property type="entry name" value="GNAT_YJDJ"/>
</dbReference>
<dbReference type="SUPFAM" id="SSF55729">
    <property type="entry name" value="Acyl-CoA N-acyltransferases (Nat)"/>
    <property type="match status" value="1"/>
</dbReference>
<feature type="domain" description="N-acetyltransferase" evidence="2">
    <location>
        <begin position="14"/>
        <end position="108"/>
    </location>
</feature>
<dbReference type="Pfam" id="PF14542">
    <property type="entry name" value="Acetyltransf_CG"/>
    <property type="match status" value="1"/>
</dbReference>
<dbReference type="GeneID" id="95071343"/>
<dbReference type="EMBL" id="UHID01000005">
    <property type="protein sequence ID" value="SUP35178.1"/>
    <property type="molecule type" value="Genomic_DNA"/>
</dbReference>
<protein>
    <submittedName>
        <fullName evidence="3">Uncharacterized protein</fullName>
    </submittedName>
</protein>
<dbReference type="InterPro" id="IPR000182">
    <property type="entry name" value="GNAT_dom"/>
</dbReference>
<dbReference type="CDD" id="cd04301">
    <property type="entry name" value="NAT_SF"/>
    <property type="match status" value="1"/>
</dbReference>
<dbReference type="RefSeq" id="WP_100455630.1">
    <property type="nucleotide sequence ID" value="NZ_UHID01000005.1"/>
</dbReference>
<name>A0A380N9P2_STRGR</name>
<dbReference type="Proteomes" id="UP000254150">
    <property type="component" value="Unassembled WGS sequence"/>
</dbReference>